<dbReference type="EMBL" id="JAGKQM010000014">
    <property type="protein sequence ID" value="KAH0883068.1"/>
    <property type="molecule type" value="Genomic_DNA"/>
</dbReference>
<dbReference type="PANTHER" id="PTHR12416">
    <property type="entry name" value="RRNA-PROCESSING PROTEIN UTP23 HOMOLOG"/>
    <property type="match status" value="1"/>
</dbReference>
<protein>
    <submittedName>
        <fullName evidence="2">Uncharacterized protein</fullName>
    </submittedName>
</protein>
<comment type="caution">
    <text evidence="2">The sequence shown here is derived from an EMBL/GenBank/DDBJ whole genome shotgun (WGS) entry which is preliminary data.</text>
</comment>
<keyword evidence="1" id="KW-0539">Nucleus</keyword>
<accession>A0ABQ7ZS69</accession>
<gene>
    <name evidence="2" type="ORF">HID58_059164</name>
</gene>
<dbReference type="Gene3D" id="3.40.50.1010">
    <property type="entry name" value="5'-nuclease"/>
    <property type="match status" value="1"/>
</dbReference>
<organism evidence="2 3">
    <name type="scientific">Brassica napus</name>
    <name type="common">Rape</name>
    <dbReference type="NCBI Taxonomy" id="3708"/>
    <lineage>
        <taxon>Eukaryota</taxon>
        <taxon>Viridiplantae</taxon>
        <taxon>Streptophyta</taxon>
        <taxon>Embryophyta</taxon>
        <taxon>Tracheophyta</taxon>
        <taxon>Spermatophyta</taxon>
        <taxon>Magnoliopsida</taxon>
        <taxon>eudicotyledons</taxon>
        <taxon>Gunneridae</taxon>
        <taxon>Pentapetalae</taxon>
        <taxon>rosids</taxon>
        <taxon>malvids</taxon>
        <taxon>Brassicales</taxon>
        <taxon>Brassicaceae</taxon>
        <taxon>Brassiceae</taxon>
        <taxon>Brassica</taxon>
    </lineage>
</organism>
<proteinExistence type="predicted"/>
<dbReference type="Pfam" id="PF04900">
    <property type="entry name" value="Fcf1"/>
    <property type="match status" value="1"/>
</dbReference>
<sequence>EKMRVKRQKKNRRTVRFFTVCFGFRQPFKVLCDGTFVHHLVSKDITPADAAVSELPSSSSPPGVCLRSCRNWVKITPSLSRLLRCLAQQRKLSVFSTFLQCEHEEAKPADECLSEVLGIKNSEHFFLGTQDFEFRKKLQQVCVYELALLFVSESRLSMRSF</sequence>
<reference evidence="2 3" key="1">
    <citation type="submission" date="2021-05" db="EMBL/GenBank/DDBJ databases">
        <title>Genome Assembly of Synthetic Allotetraploid Brassica napus Reveals Homoeologous Exchanges between Subgenomes.</title>
        <authorList>
            <person name="Davis J.T."/>
        </authorList>
    </citation>
    <scope>NUCLEOTIDE SEQUENCE [LARGE SCALE GENOMIC DNA]</scope>
    <source>
        <strain evidence="3">cv. Da-Ae</strain>
        <tissue evidence="2">Seedling</tissue>
    </source>
</reference>
<evidence type="ECO:0000256" key="1">
    <source>
        <dbReference type="ARBA" id="ARBA00023242"/>
    </source>
</evidence>
<name>A0ABQ7ZS69_BRANA</name>
<keyword evidence="3" id="KW-1185">Reference proteome</keyword>
<evidence type="ECO:0000313" key="2">
    <source>
        <dbReference type="EMBL" id="KAH0883068.1"/>
    </source>
</evidence>
<evidence type="ECO:0000313" key="3">
    <source>
        <dbReference type="Proteomes" id="UP000824890"/>
    </source>
</evidence>
<dbReference type="InterPro" id="IPR006984">
    <property type="entry name" value="Fcf1/UTP23"/>
</dbReference>
<dbReference type="Proteomes" id="UP000824890">
    <property type="component" value="Unassembled WGS sequence"/>
</dbReference>
<feature type="non-terminal residue" evidence="2">
    <location>
        <position position="1"/>
    </location>
</feature>